<feature type="domain" description="Major facilitator superfamily (MFS) profile" evidence="9">
    <location>
        <begin position="57"/>
        <end position="499"/>
    </location>
</feature>
<comment type="subcellular location">
    <subcellularLocation>
        <location evidence="1">Membrane</location>
        <topology evidence="1">Multi-pass membrane protein</topology>
    </subcellularLocation>
</comment>
<feature type="transmembrane region" description="Helical" evidence="8">
    <location>
        <begin position="98"/>
        <end position="118"/>
    </location>
</feature>
<dbReference type="InterPro" id="IPR003663">
    <property type="entry name" value="Sugar/inositol_transpt"/>
</dbReference>
<dbReference type="GO" id="GO:0005351">
    <property type="term" value="F:carbohydrate:proton symporter activity"/>
    <property type="evidence" value="ECO:0007669"/>
    <property type="project" value="TreeGrafter"/>
</dbReference>
<feature type="transmembrane region" description="Helical" evidence="8">
    <location>
        <begin position="411"/>
        <end position="434"/>
    </location>
</feature>
<evidence type="ECO:0000259" key="9">
    <source>
        <dbReference type="PROSITE" id="PS50850"/>
    </source>
</evidence>
<reference evidence="10 11" key="1">
    <citation type="journal article" date="2007" name="Nat. Biotechnol.">
        <title>Genome sequence of the lignocellulose-bioconverting and xylose-fermenting yeast Pichia stipitis.</title>
        <authorList>
            <person name="Jeffries T.W."/>
            <person name="Grigoriev I.V."/>
            <person name="Grimwood J."/>
            <person name="Laplaza J.M."/>
            <person name="Aerts A."/>
            <person name="Salamov A."/>
            <person name="Schmutz J."/>
            <person name="Lindquist E."/>
            <person name="Dehal P."/>
            <person name="Shapiro H."/>
            <person name="Jin Y.S."/>
            <person name="Passoth V."/>
            <person name="Richardson P.M."/>
        </authorList>
    </citation>
    <scope>NUCLEOTIDE SEQUENCE [LARGE SCALE GENOMIC DNA]</scope>
    <source>
        <strain evidence="11">ATCC 58785 / CBS 6054 / NBRC 10063 / NRRL Y-11545</strain>
    </source>
</reference>
<dbReference type="NCBIfam" id="TIGR00879">
    <property type="entry name" value="SP"/>
    <property type="match status" value="1"/>
</dbReference>
<dbReference type="InterPro" id="IPR050360">
    <property type="entry name" value="MFS_Sugar_Transporters"/>
</dbReference>
<keyword evidence="3 7" id="KW-0813">Transport</keyword>
<feature type="transmembrane region" description="Helical" evidence="8">
    <location>
        <begin position="375"/>
        <end position="396"/>
    </location>
</feature>
<sequence length="547" mass="61577">MSDKLHNIKDQTDSLSITDHIDEQQNILNDPNTDINDLLFQTDGWWKYGHFRKLHFMIALIALASTNNGYDGSMLNGLQAIPDWQTTMGTPEGYKLGSLANGTMFGSIIAVSCASYLNDKWGRKFGVLFGSIISFIGGILQGASTNYAFFLVARIIIGFGVGIALTGAPAWIAELSFPSYRSSCTAVFNTLWYLGAILAAWITFGTEKLHGPKAWRIPSYLQAILPGIQVLTLWFCPESPRWLIDNGKEEKARSVLNAYHTGNVDDERAHALVEFEIKEIKSALELEKLYASSSYFDFLKIRSYRKRLFLVCFTAFIMQMSGNGLVSYYLVKVLRSIGYESPTEQLKINGCLQVFNIVISVGAALLTYRFKRRHQFLVCIAGMLLCYVIWTVLSAINQQRNFEDKGLGRGILAMIFLFYFSYDIGANGLPFLYATEVLPYSHRAKGLNLMYFTQLCTLVYNGYVNPIAMDAIEWKYYIVWCCVLAFELVIVFFFYVETFGYTLEEVAVVFGDDAGTTLHRLSSPVEKSAVEHLEDGNSSNEKIGERV</sequence>
<gene>
    <name evidence="10" type="primary">HXT2.4</name>
    <name evidence="10" type="ORF">PICST_80517</name>
</gene>
<feature type="transmembrane region" description="Helical" evidence="8">
    <location>
        <begin position="217"/>
        <end position="236"/>
    </location>
</feature>
<evidence type="ECO:0000256" key="5">
    <source>
        <dbReference type="ARBA" id="ARBA00022989"/>
    </source>
</evidence>
<dbReference type="GeneID" id="4850978"/>
<dbReference type="KEGG" id="pic:PICST_80517"/>
<dbReference type="RefSeq" id="XP_001387757.1">
    <property type="nucleotide sequence ID" value="XM_001387720.1"/>
</dbReference>
<dbReference type="SMR" id="A3GFC9"/>
<dbReference type="STRING" id="322104.A3GFC9"/>
<keyword evidence="5 8" id="KW-1133">Transmembrane helix</keyword>
<name>A3GFC9_PICST</name>
<dbReference type="eggNOG" id="KOG0254">
    <property type="taxonomic scope" value="Eukaryota"/>
</dbReference>
<dbReference type="OrthoDB" id="6133115at2759"/>
<evidence type="ECO:0000256" key="1">
    <source>
        <dbReference type="ARBA" id="ARBA00004141"/>
    </source>
</evidence>
<evidence type="ECO:0000256" key="8">
    <source>
        <dbReference type="SAM" id="Phobius"/>
    </source>
</evidence>
<dbReference type="SUPFAM" id="SSF103473">
    <property type="entry name" value="MFS general substrate transporter"/>
    <property type="match status" value="1"/>
</dbReference>
<dbReference type="AlphaFoldDB" id="A3GFC9"/>
<feature type="transmembrane region" description="Helical" evidence="8">
    <location>
        <begin position="308"/>
        <end position="330"/>
    </location>
</feature>
<dbReference type="InterPro" id="IPR036259">
    <property type="entry name" value="MFS_trans_sf"/>
</dbReference>
<dbReference type="PANTHER" id="PTHR48022:SF24">
    <property type="entry name" value="HEXOSE TRANSPORTER PROTEIN (AFU_ORTHOLOGUE AFUA_8G04480)"/>
    <property type="match status" value="1"/>
</dbReference>
<feature type="transmembrane region" description="Helical" evidence="8">
    <location>
        <begin position="184"/>
        <end position="205"/>
    </location>
</feature>
<keyword evidence="6 8" id="KW-0472">Membrane</keyword>
<keyword evidence="11" id="KW-1185">Reference proteome</keyword>
<feature type="transmembrane region" description="Helical" evidence="8">
    <location>
        <begin position="54"/>
        <end position="70"/>
    </location>
</feature>
<dbReference type="InParanoid" id="A3GFC9"/>
<dbReference type="InterPro" id="IPR005828">
    <property type="entry name" value="MFS_sugar_transport-like"/>
</dbReference>
<feature type="transmembrane region" description="Helical" evidence="8">
    <location>
        <begin position="446"/>
        <end position="464"/>
    </location>
</feature>
<keyword evidence="4 8" id="KW-0812">Transmembrane</keyword>
<evidence type="ECO:0000256" key="3">
    <source>
        <dbReference type="ARBA" id="ARBA00022448"/>
    </source>
</evidence>
<evidence type="ECO:0000256" key="7">
    <source>
        <dbReference type="RuleBase" id="RU003346"/>
    </source>
</evidence>
<evidence type="ECO:0000256" key="4">
    <source>
        <dbReference type="ARBA" id="ARBA00022692"/>
    </source>
</evidence>
<accession>A3GFC9</accession>
<dbReference type="PANTHER" id="PTHR48022">
    <property type="entry name" value="PLASTIDIC GLUCOSE TRANSPORTER 4"/>
    <property type="match status" value="1"/>
</dbReference>
<dbReference type="GO" id="GO:0016020">
    <property type="term" value="C:membrane"/>
    <property type="evidence" value="ECO:0007669"/>
    <property type="project" value="UniProtKB-SubCell"/>
</dbReference>
<protein>
    <submittedName>
        <fullName evidence="10">Probable hexose transporter</fullName>
    </submittedName>
</protein>
<dbReference type="Proteomes" id="UP000002258">
    <property type="component" value="Chromosome 1"/>
</dbReference>
<evidence type="ECO:0000256" key="2">
    <source>
        <dbReference type="ARBA" id="ARBA00010992"/>
    </source>
</evidence>
<feature type="transmembrane region" description="Helical" evidence="8">
    <location>
        <begin position="476"/>
        <end position="496"/>
    </location>
</feature>
<feature type="transmembrane region" description="Helical" evidence="8">
    <location>
        <begin position="149"/>
        <end position="172"/>
    </location>
</feature>
<dbReference type="FunFam" id="1.20.1250.20:FF:000134">
    <property type="entry name" value="MFS sugar transporter protein"/>
    <property type="match status" value="1"/>
</dbReference>
<dbReference type="Gene3D" id="1.20.1250.20">
    <property type="entry name" value="MFS general substrate transporter like domains"/>
    <property type="match status" value="1"/>
</dbReference>
<dbReference type="HOGENOM" id="CLU_001265_30_13_1"/>
<dbReference type="InterPro" id="IPR020846">
    <property type="entry name" value="MFS_dom"/>
</dbReference>
<comment type="caution">
    <text evidence="10">The sequence shown here is derived from an EMBL/GenBank/DDBJ whole genome shotgun (WGS) entry which is preliminary data.</text>
</comment>
<proteinExistence type="inferred from homology"/>
<dbReference type="PROSITE" id="PS50850">
    <property type="entry name" value="MFS"/>
    <property type="match status" value="1"/>
</dbReference>
<dbReference type="EMBL" id="AAVQ01000001">
    <property type="protein sequence ID" value="EAZ63734.1"/>
    <property type="molecule type" value="Genomic_DNA"/>
</dbReference>
<evidence type="ECO:0000256" key="6">
    <source>
        <dbReference type="ARBA" id="ARBA00023136"/>
    </source>
</evidence>
<feature type="transmembrane region" description="Helical" evidence="8">
    <location>
        <begin position="350"/>
        <end position="368"/>
    </location>
</feature>
<evidence type="ECO:0000313" key="11">
    <source>
        <dbReference type="Proteomes" id="UP000002258"/>
    </source>
</evidence>
<comment type="similarity">
    <text evidence="2 7">Belongs to the major facilitator superfamily. Sugar transporter (TC 2.A.1.1) family.</text>
</comment>
<evidence type="ECO:0000313" key="10">
    <source>
        <dbReference type="EMBL" id="EAZ63734.1"/>
    </source>
</evidence>
<feature type="transmembrane region" description="Helical" evidence="8">
    <location>
        <begin position="125"/>
        <end position="143"/>
    </location>
</feature>
<dbReference type="Pfam" id="PF00083">
    <property type="entry name" value="Sugar_tr"/>
    <property type="match status" value="1"/>
</dbReference>
<organism evidence="10 11">
    <name type="scientific">Scheffersomyces stipitis (strain ATCC 58785 / CBS 6054 / NBRC 10063 / NRRL Y-11545)</name>
    <name type="common">Yeast</name>
    <name type="synonym">Pichia stipitis</name>
    <dbReference type="NCBI Taxonomy" id="322104"/>
    <lineage>
        <taxon>Eukaryota</taxon>
        <taxon>Fungi</taxon>
        <taxon>Dikarya</taxon>
        <taxon>Ascomycota</taxon>
        <taxon>Saccharomycotina</taxon>
        <taxon>Pichiomycetes</taxon>
        <taxon>Debaryomycetaceae</taxon>
        <taxon>Scheffersomyces</taxon>
    </lineage>
</organism>